<evidence type="ECO:0000256" key="2">
    <source>
        <dbReference type="SAM" id="SignalP"/>
    </source>
</evidence>
<feature type="compositionally biased region" description="Basic and acidic residues" evidence="1">
    <location>
        <begin position="445"/>
        <end position="454"/>
    </location>
</feature>
<feature type="compositionally biased region" description="Polar residues" evidence="1">
    <location>
        <begin position="200"/>
        <end position="209"/>
    </location>
</feature>
<dbReference type="PANTHER" id="PTHR28094:SF1">
    <property type="entry name" value="MEIOTICALLY UP-REGULATED GENE 113 PROTEIN"/>
    <property type="match status" value="1"/>
</dbReference>
<reference evidence="4 5" key="1">
    <citation type="submission" date="2015-01" db="EMBL/GenBank/DDBJ databases">
        <title>The Genome Sequence of Cladophialophora immunda CBS83496.</title>
        <authorList>
            <consortium name="The Broad Institute Genomics Platform"/>
            <person name="Cuomo C."/>
            <person name="de Hoog S."/>
            <person name="Gorbushina A."/>
            <person name="Stielow B."/>
            <person name="Teixiera M."/>
            <person name="Abouelleil A."/>
            <person name="Chapman S.B."/>
            <person name="Priest M."/>
            <person name="Young S.K."/>
            <person name="Wortman J."/>
            <person name="Nusbaum C."/>
            <person name="Birren B."/>
        </authorList>
    </citation>
    <scope>NUCLEOTIDE SEQUENCE [LARGE SCALE GENOMIC DNA]</scope>
    <source>
        <strain evidence="4 5">CBS 83496</strain>
    </source>
</reference>
<organism evidence="4 5">
    <name type="scientific">Cladophialophora immunda</name>
    <dbReference type="NCBI Taxonomy" id="569365"/>
    <lineage>
        <taxon>Eukaryota</taxon>
        <taxon>Fungi</taxon>
        <taxon>Dikarya</taxon>
        <taxon>Ascomycota</taxon>
        <taxon>Pezizomycotina</taxon>
        <taxon>Eurotiomycetes</taxon>
        <taxon>Chaetothyriomycetidae</taxon>
        <taxon>Chaetothyriales</taxon>
        <taxon>Herpotrichiellaceae</taxon>
        <taxon>Cladophialophora</taxon>
    </lineage>
</organism>
<proteinExistence type="predicted"/>
<feature type="compositionally biased region" description="Low complexity" evidence="1">
    <location>
        <begin position="521"/>
        <end position="533"/>
    </location>
</feature>
<feature type="compositionally biased region" description="Basic residues" evidence="1">
    <location>
        <begin position="581"/>
        <end position="591"/>
    </location>
</feature>
<dbReference type="Proteomes" id="UP000054466">
    <property type="component" value="Unassembled WGS sequence"/>
</dbReference>
<accession>A0A0D2DBS8</accession>
<dbReference type="InterPro" id="IPR053006">
    <property type="entry name" value="Meiosis_regulatory"/>
</dbReference>
<dbReference type="VEuPathDB" id="FungiDB:PV07_00050"/>
<dbReference type="PANTHER" id="PTHR28094">
    <property type="entry name" value="MEIOTICALLY UP-REGULATED GENE 113 PROTEIN"/>
    <property type="match status" value="1"/>
</dbReference>
<dbReference type="InterPro" id="IPR018306">
    <property type="entry name" value="Phage_T5_Orf172_DNA-bd"/>
</dbReference>
<dbReference type="EMBL" id="KN847040">
    <property type="protein sequence ID" value="KIW33179.1"/>
    <property type="molecule type" value="Genomic_DNA"/>
</dbReference>
<dbReference type="RefSeq" id="XP_016253395.1">
    <property type="nucleotide sequence ID" value="XM_016386467.1"/>
</dbReference>
<gene>
    <name evidence="4" type="ORF">PV07_00050</name>
</gene>
<dbReference type="GeneID" id="27339244"/>
<feature type="region of interest" description="Disordered" evidence="1">
    <location>
        <begin position="626"/>
        <end position="674"/>
    </location>
</feature>
<evidence type="ECO:0000313" key="4">
    <source>
        <dbReference type="EMBL" id="KIW33179.1"/>
    </source>
</evidence>
<keyword evidence="5" id="KW-1185">Reference proteome</keyword>
<name>A0A0D2DBS8_9EURO</name>
<feature type="region of interest" description="Disordered" evidence="1">
    <location>
        <begin position="176"/>
        <end position="224"/>
    </location>
</feature>
<dbReference type="AlphaFoldDB" id="A0A0D2DBS8"/>
<dbReference type="SMART" id="SM00974">
    <property type="entry name" value="T5orf172"/>
    <property type="match status" value="1"/>
</dbReference>
<feature type="compositionally biased region" description="Polar residues" evidence="1">
    <location>
        <begin position="176"/>
        <end position="191"/>
    </location>
</feature>
<feature type="chain" id="PRO_5002240435" description="Bacteriophage T5 Orf172 DNA-binding domain-containing protein" evidence="2">
    <location>
        <begin position="19"/>
        <end position="674"/>
    </location>
</feature>
<protein>
    <recommendedName>
        <fullName evidence="3">Bacteriophage T5 Orf172 DNA-binding domain-containing protein</fullName>
    </recommendedName>
</protein>
<evidence type="ECO:0000256" key="1">
    <source>
        <dbReference type="SAM" id="MobiDB-lite"/>
    </source>
</evidence>
<feature type="signal peptide" evidence="2">
    <location>
        <begin position="1"/>
        <end position="18"/>
    </location>
</feature>
<sequence>MPLLIYSILLASLSLSVSLNYYLWPELVEKLRKQFFYDLERSIKIFRTWDPGFKCIHFIPKQKRRCDNGILRQAAHFAAMLGDVLLSCNLDDAPLRSMLHYYSQLCHCQKHQIVEENVTGMAKRWETELKDASFRSSFIFFFATRLLRHRPTGHPPIEAEDEPSEIPDDVLRQALTPSGSQSVPQSKQLDATRNRARGKSTPSRESSPSFPKGQDVSYNQRSYWRSPERSPLHSIIAKPLNSKELKAGFIYILFDPDHENLLKIGHSTEQETPERRCAQWTASCKKKNYKLHNIFYRTKHANRVESLVFSDLGKDRYEIFCRCGTTHREYFMISIDEAERVIKYWVNWITTLTPYRGITLSHEYLTGMFLSDTSPSGEQKVIPDHVSLFLRNSSNREWLDLDVFLSKPARKTTPPADILQALQTKEAEDHSTEVQTILQNQASDTHLEPEKIDGEPTNATSPEESANRVLETPEITLPLTPLDSEPGSFRRLLFPATSSAKTTAPSSPLPSPATMPPSPSLPTSLTSSPASSSENICDAEEETPLKPKARRGGSGAKYPRQRREGEPDDGLVLDPVEPKVLQRKPRSRRKVSNIQARTDRPTLDAAVQSSPIVPLRSKEIIDLTLEDEDSLDPNHRRRASAPQRLLTPPDSGISKRRTSPRRLNLDRNLSAGEA</sequence>
<dbReference type="HOGENOM" id="CLU_022819_0_0_1"/>
<feature type="compositionally biased region" description="Low complexity" evidence="1">
    <location>
        <begin position="495"/>
        <end position="506"/>
    </location>
</feature>
<feature type="region of interest" description="Disordered" evidence="1">
    <location>
        <begin position="440"/>
        <end position="610"/>
    </location>
</feature>
<dbReference type="OrthoDB" id="4146332at2759"/>
<dbReference type="Pfam" id="PF10544">
    <property type="entry name" value="T5orf172"/>
    <property type="match status" value="1"/>
</dbReference>
<feature type="compositionally biased region" description="Pro residues" evidence="1">
    <location>
        <begin position="507"/>
        <end position="520"/>
    </location>
</feature>
<evidence type="ECO:0000313" key="5">
    <source>
        <dbReference type="Proteomes" id="UP000054466"/>
    </source>
</evidence>
<dbReference type="STRING" id="569365.A0A0D2DBS8"/>
<feature type="domain" description="Bacteriophage T5 Orf172 DNA-binding" evidence="3">
    <location>
        <begin position="256"/>
        <end position="345"/>
    </location>
</feature>
<keyword evidence="2" id="KW-0732">Signal</keyword>
<evidence type="ECO:0000259" key="3">
    <source>
        <dbReference type="SMART" id="SM00974"/>
    </source>
</evidence>